<evidence type="ECO:0000313" key="3">
    <source>
        <dbReference type="Proteomes" id="UP000054018"/>
    </source>
</evidence>
<feature type="compositionally biased region" description="Basic and acidic residues" evidence="1">
    <location>
        <begin position="66"/>
        <end position="77"/>
    </location>
</feature>
<dbReference type="HOGENOM" id="CLU_1993517_0_0_1"/>
<feature type="region of interest" description="Disordered" evidence="1">
    <location>
        <begin position="1"/>
        <end position="111"/>
    </location>
</feature>
<dbReference type="AlphaFoldDB" id="A0A0D0AES4"/>
<reference evidence="2 3" key="1">
    <citation type="submission" date="2014-04" db="EMBL/GenBank/DDBJ databases">
        <authorList>
            <consortium name="DOE Joint Genome Institute"/>
            <person name="Kuo A."/>
            <person name="Kohler A."/>
            <person name="Costa M.D."/>
            <person name="Nagy L.G."/>
            <person name="Floudas D."/>
            <person name="Copeland A."/>
            <person name="Barry K.W."/>
            <person name="Cichocki N."/>
            <person name="Veneault-Fourrey C."/>
            <person name="LaButti K."/>
            <person name="Lindquist E.A."/>
            <person name="Lipzen A."/>
            <person name="Lundell T."/>
            <person name="Morin E."/>
            <person name="Murat C."/>
            <person name="Sun H."/>
            <person name="Tunlid A."/>
            <person name="Henrissat B."/>
            <person name="Grigoriev I.V."/>
            <person name="Hibbett D.S."/>
            <person name="Martin F."/>
            <person name="Nordberg H.P."/>
            <person name="Cantor M.N."/>
            <person name="Hua S.X."/>
        </authorList>
    </citation>
    <scope>NUCLEOTIDE SEQUENCE [LARGE SCALE GENOMIC DNA]</scope>
    <source>
        <strain evidence="2 3">441</strain>
    </source>
</reference>
<feature type="compositionally biased region" description="Polar residues" evidence="1">
    <location>
        <begin position="84"/>
        <end position="110"/>
    </location>
</feature>
<dbReference type="EMBL" id="KN833686">
    <property type="protein sequence ID" value="KIK30598.1"/>
    <property type="molecule type" value="Genomic_DNA"/>
</dbReference>
<feature type="compositionally biased region" description="Polar residues" evidence="1">
    <location>
        <begin position="44"/>
        <end position="64"/>
    </location>
</feature>
<accession>A0A0D0AES4</accession>
<keyword evidence="3" id="KW-1185">Reference proteome</keyword>
<dbReference type="Proteomes" id="UP000054018">
    <property type="component" value="Unassembled WGS sequence"/>
</dbReference>
<evidence type="ECO:0000313" key="2">
    <source>
        <dbReference type="EMBL" id="KIK30598.1"/>
    </source>
</evidence>
<evidence type="ECO:0000256" key="1">
    <source>
        <dbReference type="SAM" id="MobiDB-lite"/>
    </source>
</evidence>
<gene>
    <name evidence="2" type="ORF">PISMIDRAFT_301657</name>
</gene>
<name>A0A0D0AES4_9AGAM</name>
<reference evidence="3" key="2">
    <citation type="submission" date="2015-01" db="EMBL/GenBank/DDBJ databases">
        <title>Evolutionary Origins and Diversification of the Mycorrhizal Mutualists.</title>
        <authorList>
            <consortium name="DOE Joint Genome Institute"/>
            <consortium name="Mycorrhizal Genomics Consortium"/>
            <person name="Kohler A."/>
            <person name="Kuo A."/>
            <person name="Nagy L.G."/>
            <person name="Floudas D."/>
            <person name="Copeland A."/>
            <person name="Barry K.W."/>
            <person name="Cichocki N."/>
            <person name="Veneault-Fourrey C."/>
            <person name="LaButti K."/>
            <person name="Lindquist E.A."/>
            <person name="Lipzen A."/>
            <person name="Lundell T."/>
            <person name="Morin E."/>
            <person name="Murat C."/>
            <person name="Riley R."/>
            <person name="Ohm R."/>
            <person name="Sun H."/>
            <person name="Tunlid A."/>
            <person name="Henrissat B."/>
            <person name="Grigoriev I.V."/>
            <person name="Hibbett D.S."/>
            <person name="Martin F."/>
        </authorList>
    </citation>
    <scope>NUCLEOTIDE SEQUENCE [LARGE SCALE GENOMIC DNA]</scope>
    <source>
        <strain evidence="3">441</strain>
    </source>
</reference>
<proteinExistence type="predicted"/>
<sequence>MLRTWKDASQGQPQRPHVKEKDSCQDAQSRRMYSGEPSVVTADASPSNSGAVLDSTHASASSVTKRPRDGEDRVENAKKRKRGSSTSVRPVSLSTLVPTTEGTYEQTRSRNSWRRRCHQLCISLP</sequence>
<protein>
    <submittedName>
        <fullName evidence="2">Uncharacterized protein</fullName>
    </submittedName>
</protein>
<organism evidence="2 3">
    <name type="scientific">Pisolithus microcarpus 441</name>
    <dbReference type="NCBI Taxonomy" id="765257"/>
    <lineage>
        <taxon>Eukaryota</taxon>
        <taxon>Fungi</taxon>
        <taxon>Dikarya</taxon>
        <taxon>Basidiomycota</taxon>
        <taxon>Agaricomycotina</taxon>
        <taxon>Agaricomycetes</taxon>
        <taxon>Agaricomycetidae</taxon>
        <taxon>Boletales</taxon>
        <taxon>Sclerodermatineae</taxon>
        <taxon>Pisolithaceae</taxon>
        <taxon>Pisolithus</taxon>
    </lineage>
</organism>